<sequence length="317" mass="32535">MDLWQHLLKRPSATPDEGLEDLESILKAPPPALEAPLQSIPPGATHTSEKEQHTSAAASSASPTAGGSSAEQHERPASASSRAAQATSYGLLPDPRSFMGQLQQQGEGIYRVATRWQSLAPWSRRPASSASLASLAQQDSHATPEIQLQQQGSVTVGNSETEALLEGDVGTCHGGCEKKWPEAASCGSDVPHDAAGPSRSVGLKPEEASALCRSAVDASQAAQLVQAWLDPRGWHRSTVAASVVGAAAGGAMAGPMGMSLGAKTGVLAVAAGGALAGAAQQYCKTGTWNAPVLRPPHEDPLAPGELGQHVARPAEQP</sequence>
<feature type="region of interest" description="Disordered" evidence="1">
    <location>
        <begin position="290"/>
        <end position="317"/>
    </location>
</feature>
<proteinExistence type="predicted"/>
<dbReference type="EMBL" id="JALJOS010000003">
    <property type="protein sequence ID" value="KAK9841263.1"/>
    <property type="molecule type" value="Genomic_DNA"/>
</dbReference>
<evidence type="ECO:0000256" key="1">
    <source>
        <dbReference type="SAM" id="MobiDB-lite"/>
    </source>
</evidence>
<protein>
    <submittedName>
        <fullName evidence="2">Uncharacterized protein</fullName>
    </submittedName>
</protein>
<feature type="compositionally biased region" description="Low complexity" evidence="1">
    <location>
        <begin position="54"/>
        <end position="70"/>
    </location>
</feature>
<feature type="compositionally biased region" description="Low complexity" evidence="1">
    <location>
        <begin position="77"/>
        <end position="88"/>
    </location>
</feature>
<evidence type="ECO:0000313" key="3">
    <source>
        <dbReference type="Proteomes" id="UP001438707"/>
    </source>
</evidence>
<dbReference type="AlphaFoldDB" id="A0AAW1S701"/>
<dbReference type="Proteomes" id="UP001438707">
    <property type="component" value="Unassembled WGS sequence"/>
</dbReference>
<reference evidence="2 3" key="1">
    <citation type="journal article" date="2024" name="Nat. Commun.">
        <title>Phylogenomics reveals the evolutionary origins of lichenization in chlorophyte algae.</title>
        <authorList>
            <person name="Puginier C."/>
            <person name="Libourel C."/>
            <person name="Otte J."/>
            <person name="Skaloud P."/>
            <person name="Haon M."/>
            <person name="Grisel S."/>
            <person name="Petersen M."/>
            <person name="Berrin J.G."/>
            <person name="Delaux P.M."/>
            <person name="Dal Grande F."/>
            <person name="Keller J."/>
        </authorList>
    </citation>
    <scope>NUCLEOTIDE SEQUENCE [LARGE SCALE GENOMIC DNA]</scope>
    <source>
        <strain evidence="2 3">SAG 2145</strain>
    </source>
</reference>
<organism evidence="2 3">
    <name type="scientific">Apatococcus lobatus</name>
    <dbReference type="NCBI Taxonomy" id="904363"/>
    <lineage>
        <taxon>Eukaryota</taxon>
        <taxon>Viridiplantae</taxon>
        <taxon>Chlorophyta</taxon>
        <taxon>core chlorophytes</taxon>
        <taxon>Trebouxiophyceae</taxon>
        <taxon>Chlorellales</taxon>
        <taxon>Chlorellaceae</taxon>
        <taxon>Apatococcus</taxon>
    </lineage>
</organism>
<comment type="caution">
    <text evidence="2">The sequence shown here is derived from an EMBL/GenBank/DDBJ whole genome shotgun (WGS) entry which is preliminary data.</text>
</comment>
<gene>
    <name evidence="2" type="ORF">WJX74_002788</name>
</gene>
<keyword evidence="3" id="KW-1185">Reference proteome</keyword>
<evidence type="ECO:0000313" key="2">
    <source>
        <dbReference type="EMBL" id="KAK9841263.1"/>
    </source>
</evidence>
<name>A0AAW1S701_9CHLO</name>
<accession>A0AAW1S701</accession>
<feature type="region of interest" description="Disordered" evidence="1">
    <location>
        <begin position="1"/>
        <end position="98"/>
    </location>
</feature>